<dbReference type="InterPro" id="IPR029063">
    <property type="entry name" value="SAM-dependent_MTases_sf"/>
</dbReference>
<dbReference type="PANTHER" id="PTHR43861">
    <property type="entry name" value="TRANS-ACONITATE 2-METHYLTRANSFERASE-RELATED"/>
    <property type="match status" value="1"/>
</dbReference>
<protein>
    <submittedName>
        <fullName evidence="4">UbiE/COQ5 methyltransferase family protein</fullName>
    </submittedName>
</protein>
<dbReference type="Pfam" id="PF13649">
    <property type="entry name" value="Methyltransf_25"/>
    <property type="match status" value="1"/>
</dbReference>
<dbReference type="SUPFAM" id="SSF53335">
    <property type="entry name" value="S-adenosyl-L-methionine-dependent methyltransferases"/>
    <property type="match status" value="1"/>
</dbReference>
<dbReference type="AlphaFoldDB" id="A0AAW3EQ10"/>
<sequence>MKESMNKSEAASDVWTEADSFDFIRHGHLFIPQNQSVETIIVSILADRPEVRNLLELGCGAGRLMERVLAVFPEAEVDAVDKSEAMLDAARARCRIHGDRARFVQADFEDGSIFDSGYRYDGVFSVLAIHHLTDEAKCVLFKRIHGALKPGGVFVYCDMLKPASPAGWKIAAQEWPREVEAQGHRHRAEDALPMFEALNWNYYADPQGDPSDRPSSLADVMRWLNEAGFSACDMHWFIAGHGMISAFK</sequence>
<gene>
    <name evidence="4" type="ORF">DM48_6692</name>
</gene>
<evidence type="ECO:0000259" key="3">
    <source>
        <dbReference type="Pfam" id="PF13649"/>
    </source>
</evidence>
<dbReference type="PANTHER" id="PTHR43861:SF1">
    <property type="entry name" value="TRANS-ACONITATE 2-METHYLTRANSFERASE"/>
    <property type="match status" value="1"/>
</dbReference>
<reference evidence="4 5" key="1">
    <citation type="submission" date="2014-04" db="EMBL/GenBank/DDBJ databases">
        <authorList>
            <person name="Bishop-Lilly K.A."/>
            <person name="Broomall S.M."/>
            <person name="Chain P.S."/>
            <person name="Chertkov O."/>
            <person name="Coyne S.R."/>
            <person name="Daligault H.E."/>
            <person name="Davenport K.W."/>
            <person name="Erkkila T."/>
            <person name="Frey K.G."/>
            <person name="Gibbons H.S."/>
            <person name="Gu W."/>
            <person name="Jaissle J."/>
            <person name="Johnson S.L."/>
            <person name="Koroleva G.I."/>
            <person name="Ladner J.T."/>
            <person name="Lo C.-C."/>
            <person name="Minogue T.D."/>
            <person name="Munk C."/>
            <person name="Palacios G.F."/>
            <person name="Redden C.L."/>
            <person name="Rosenzweig C.N."/>
            <person name="Scholz M.B."/>
            <person name="Teshima H."/>
            <person name="Xu Y."/>
        </authorList>
    </citation>
    <scope>NUCLEOTIDE SEQUENCE [LARGE SCALE GENOMIC DNA]</scope>
    <source>
        <strain evidence="5">gladioli</strain>
    </source>
</reference>
<keyword evidence="1 4" id="KW-0489">Methyltransferase</keyword>
<proteinExistence type="predicted"/>
<dbReference type="EMBL" id="JPGG01000018">
    <property type="protein sequence ID" value="KGC09761.1"/>
    <property type="molecule type" value="Genomic_DNA"/>
</dbReference>
<accession>A0AAW3EQ10</accession>
<dbReference type="GO" id="GO:0032259">
    <property type="term" value="P:methylation"/>
    <property type="evidence" value="ECO:0007669"/>
    <property type="project" value="UniProtKB-KW"/>
</dbReference>
<organism evidence="4 5">
    <name type="scientific">Burkholderia gladioli</name>
    <name type="common">Pseudomonas marginata</name>
    <name type="synonym">Phytomonas marginata</name>
    <dbReference type="NCBI Taxonomy" id="28095"/>
    <lineage>
        <taxon>Bacteria</taxon>
        <taxon>Pseudomonadati</taxon>
        <taxon>Pseudomonadota</taxon>
        <taxon>Betaproteobacteria</taxon>
        <taxon>Burkholderiales</taxon>
        <taxon>Burkholderiaceae</taxon>
        <taxon>Burkholderia</taxon>
    </lineage>
</organism>
<evidence type="ECO:0000256" key="2">
    <source>
        <dbReference type="ARBA" id="ARBA00022679"/>
    </source>
</evidence>
<dbReference type="RefSeq" id="WP_164467731.1">
    <property type="nucleotide sequence ID" value="NZ_CADEVU010000019.1"/>
</dbReference>
<evidence type="ECO:0000313" key="5">
    <source>
        <dbReference type="Proteomes" id="UP000029590"/>
    </source>
</evidence>
<comment type="caution">
    <text evidence="4">The sequence shown here is derived from an EMBL/GenBank/DDBJ whole genome shotgun (WGS) entry which is preliminary data.</text>
</comment>
<dbReference type="CDD" id="cd02440">
    <property type="entry name" value="AdoMet_MTases"/>
    <property type="match status" value="1"/>
</dbReference>
<dbReference type="GO" id="GO:0008168">
    <property type="term" value="F:methyltransferase activity"/>
    <property type="evidence" value="ECO:0007669"/>
    <property type="project" value="UniProtKB-KW"/>
</dbReference>
<evidence type="ECO:0000313" key="4">
    <source>
        <dbReference type="EMBL" id="KGC09761.1"/>
    </source>
</evidence>
<dbReference type="InterPro" id="IPR041698">
    <property type="entry name" value="Methyltransf_25"/>
</dbReference>
<name>A0AAW3EQ10_BURGA</name>
<dbReference type="Proteomes" id="UP000029590">
    <property type="component" value="Unassembled WGS sequence"/>
</dbReference>
<keyword evidence="2" id="KW-0808">Transferase</keyword>
<feature type="domain" description="Methyltransferase" evidence="3">
    <location>
        <begin position="55"/>
        <end position="152"/>
    </location>
</feature>
<evidence type="ECO:0000256" key="1">
    <source>
        <dbReference type="ARBA" id="ARBA00022603"/>
    </source>
</evidence>
<dbReference type="Gene3D" id="3.40.50.150">
    <property type="entry name" value="Vaccinia Virus protein VP39"/>
    <property type="match status" value="1"/>
</dbReference>